<protein>
    <recommendedName>
        <fullName evidence="1">non-specific serine/threonine protein kinase</fullName>
        <ecNumber evidence="1">2.7.11.1</ecNumber>
    </recommendedName>
</protein>
<dbReference type="AlphaFoldDB" id="A0A6H0XM18"/>
<comment type="catalytic activity">
    <reaction evidence="8">
        <text>L-seryl-[protein] + ATP = O-phospho-L-seryl-[protein] + ADP + H(+)</text>
        <dbReference type="Rhea" id="RHEA:17989"/>
        <dbReference type="Rhea" id="RHEA-COMP:9863"/>
        <dbReference type="Rhea" id="RHEA-COMP:11604"/>
        <dbReference type="ChEBI" id="CHEBI:15378"/>
        <dbReference type="ChEBI" id="CHEBI:29999"/>
        <dbReference type="ChEBI" id="CHEBI:30616"/>
        <dbReference type="ChEBI" id="CHEBI:83421"/>
        <dbReference type="ChEBI" id="CHEBI:456216"/>
        <dbReference type="EC" id="2.7.11.1"/>
    </reaction>
</comment>
<dbReference type="SMART" id="SM01331">
    <property type="entry name" value="DUF3635"/>
    <property type="match status" value="1"/>
</dbReference>
<keyword evidence="6" id="KW-0067">ATP-binding</keyword>
<keyword evidence="5" id="KW-0418">Kinase</keyword>
<comment type="catalytic activity">
    <reaction evidence="7">
        <text>L-threonyl-[protein] + ATP = O-phospho-L-threonyl-[protein] + ADP + H(+)</text>
        <dbReference type="Rhea" id="RHEA:46608"/>
        <dbReference type="Rhea" id="RHEA-COMP:11060"/>
        <dbReference type="Rhea" id="RHEA-COMP:11605"/>
        <dbReference type="ChEBI" id="CHEBI:15378"/>
        <dbReference type="ChEBI" id="CHEBI:30013"/>
        <dbReference type="ChEBI" id="CHEBI:30616"/>
        <dbReference type="ChEBI" id="CHEBI:61977"/>
        <dbReference type="ChEBI" id="CHEBI:456216"/>
        <dbReference type="EC" id="2.7.11.1"/>
    </reaction>
</comment>
<dbReference type="GO" id="GO:0005737">
    <property type="term" value="C:cytoplasm"/>
    <property type="evidence" value="ECO:0007669"/>
    <property type="project" value="TreeGrafter"/>
</dbReference>
<evidence type="ECO:0000313" key="12">
    <source>
        <dbReference type="Proteomes" id="UP000503462"/>
    </source>
</evidence>
<evidence type="ECO:0000256" key="1">
    <source>
        <dbReference type="ARBA" id="ARBA00012513"/>
    </source>
</evidence>
<dbReference type="InterPro" id="IPR024604">
    <property type="entry name" value="GSG2_C"/>
</dbReference>
<accession>A0A6H0XM18</accession>
<reference evidence="11 12" key="1">
    <citation type="journal article" date="2016" name="Sci. Rep.">
        <title>Peltaster fructicola genome reveals evolution from an invasive phytopathogen to an ectophytic parasite.</title>
        <authorList>
            <person name="Xu C."/>
            <person name="Chen H."/>
            <person name="Gleason M.L."/>
            <person name="Xu J.R."/>
            <person name="Liu H."/>
            <person name="Zhang R."/>
            <person name="Sun G."/>
        </authorList>
    </citation>
    <scope>NUCLEOTIDE SEQUENCE [LARGE SCALE GENOMIC DNA]</scope>
    <source>
        <strain evidence="11 12">LNHT1506</strain>
    </source>
</reference>
<evidence type="ECO:0000256" key="4">
    <source>
        <dbReference type="ARBA" id="ARBA00022741"/>
    </source>
</evidence>
<keyword evidence="2" id="KW-0723">Serine/threonine-protein kinase</keyword>
<dbReference type="GO" id="GO:0072354">
    <property type="term" value="F:histone H3T3 kinase activity"/>
    <property type="evidence" value="ECO:0007669"/>
    <property type="project" value="TreeGrafter"/>
</dbReference>
<dbReference type="EC" id="2.7.11.1" evidence="1"/>
<dbReference type="Proteomes" id="UP000503462">
    <property type="component" value="Chromosome 1"/>
</dbReference>
<dbReference type="GO" id="GO:0005524">
    <property type="term" value="F:ATP binding"/>
    <property type="evidence" value="ECO:0007669"/>
    <property type="project" value="UniProtKB-KW"/>
</dbReference>
<dbReference type="OrthoDB" id="21018at2759"/>
<dbReference type="GO" id="GO:0005634">
    <property type="term" value="C:nucleus"/>
    <property type="evidence" value="ECO:0007669"/>
    <property type="project" value="TreeGrafter"/>
</dbReference>
<organism evidence="11 12">
    <name type="scientific">Peltaster fructicola</name>
    <dbReference type="NCBI Taxonomy" id="286661"/>
    <lineage>
        <taxon>Eukaryota</taxon>
        <taxon>Fungi</taxon>
        <taxon>Dikarya</taxon>
        <taxon>Ascomycota</taxon>
        <taxon>Pezizomycotina</taxon>
        <taxon>Dothideomycetes</taxon>
        <taxon>Dothideomycetes incertae sedis</taxon>
        <taxon>Peltaster</taxon>
    </lineage>
</organism>
<proteinExistence type="predicted"/>
<dbReference type="Gene3D" id="1.10.510.10">
    <property type="entry name" value="Transferase(Phosphotransferase) domain 1"/>
    <property type="match status" value="1"/>
</dbReference>
<evidence type="ECO:0000313" key="11">
    <source>
        <dbReference type="EMBL" id="QIW95674.1"/>
    </source>
</evidence>
<dbReference type="PROSITE" id="PS50011">
    <property type="entry name" value="PROTEIN_KINASE_DOM"/>
    <property type="match status" value="1"/>
</dbReference>
<keyword evidence="12" id="KW-1185">Reference proteome</keyword>
<evidence type="ECO:0000256" key="6">
    <source>
        <dbReference type="ARBA" id="ARBA00022840"/>
    </source>
</evidence>
<feature type="compositionally biased region" description="Polar residues" evidence="9">
    <location>
        <begin position="86"/>
        <end position="105"/>
    </location>
</feature>
<name>A0A6H0XM18_9PEZI</name>
<dbReference type="PANTHER" id="PTHR24419">
    <property type="entry name" value="INTERLEUKIN-1 RECEPTOR-ASSOCIATED KINASE"/>
    <property type="match status" value="1"/>
</dbReference>
<sequence length="593" mass="67356">MPARKVFGKRAHAQHDAFASMLHSSPDVKVDAVKTTQDKRPDLHTATLRRSPRKTHASALQAVSINICRPAEKQSSKCKSSQTQQVHTSKFLKSQSSATRDTSCQAECPPSRRVSRAKRIRASIDRIAAAETSIQREKHIPEQHKRVEQCSATTCPYSEHCQSLLQLFQQEIEDFSTWSTQLSEHLGVTKIAEASFGEVYRLSLRADEQEIHVSHHEESVLKIIALTPPQGTLPTNTRERNRIMKKAALMSKPSDVASEVRLLQRMSNIPGYTHFRELRILRGRPPSAFVKAYKQYNDTQQANGKDPSTFPDPAKKASYSTDQLWAVIEMRDAGTDLERLVERGDCKDIWSIWDIFWQTTLALAKGEEGAEFEHRDLHLGNICVRNKGIPTAVEVKKRLNFTQLDVTLIDYTISRATMTPKDSFGTANIAYLDLSQDKHIFNGDSAQEYQYDIYRHMRAALFFDDPLAPFEASQDKSSRSWSQFHPQTNLVWLHFVLYTLLHQLHSADTWSKPTHKAGRLLMKRAKELERRLMEVNDMLDPRNVLKNDLKSAGMLVATALGREWLHEEDVLGPEESGIDLVSEIAALDLRDPV</sequence>
<dbReference type="EMBL" id="CP051139">
    <property type="protein sequence ID" value="QIW95674.1"/>
    <property type="molecule type" value="Genomic_DNA"/>
</dbReference>
<dbReference type="PANTHER" id="PTHR24419:SF18">
    <property type="entry name" value="SERINE_THREONINE-PROTEIN KINASE HASPIN"/>
    <property type="match status" value="1"/>
</dbReference>
<dbReference type="InterPro" id="IPR000719">
    <property type="entry name" value="Prot_kinase_dom"/>
</dbReference>
<dbReference type="Gene3D" id="3.30.200.20">
    <property type="entry name" value="Phosphorylase Kinase, domain 1"/>
    <property type="match status" value="1"/>
</dbReference>
<feature type="domain" description="Protein kinase" evidence="10">
    <location>
        <begin position="185"/>
        <end position="593"/>
    </location>
</feature>
<dbReference type="GO" id="GO:0000278">
    <property type="term" value="P:mitotic cell cycle"/>
    <property type="evidence" value="ECO:0007669"/>
    <property type="project" value="TreeGrafter"/>
</dbReference>
<keyword evidence="4" id="KW-0547">Nucleotide-binding</keyword>
<evidence type="ECO:0000256" key="2">
    <source>
        <dbReference type="ARBA" id="ARBA00022527"/>
    </source>
</evidence>
<evidence type="ECO:0000256" key="9">
    <source>
        <dbReference type="SAM" id="MobiDB-lite"/>
    </source>
</evidence>
<feature type="region of interest" description="Disordered" evidence="9">
    <location>
        <begin position="74"/>
        <end position="112"/>
    </location>
</feature>
<evidence type="ECO:0000256" key="3">
    <source>
        <dbReference type="ARBA" id="ARBA00022679"/>
    </source>
</evidence>
<dbReference type="GO" id="GO:0035556">
    <property type="term" value="P:intracellular signal transduction"/>
    <property type="evidence" value="ECO:0007669"/>
    <property type="project" value="TreeGrafter"/>
</dbReference>
<dbReference type="InterPro" id="IPR011009">
    <property type="entry name" value="Kinase-like_dom_sf"/>
</dbReference>
<dbReference type="Pfam" id="PF12330">
    <property type="entry name" value="Haspin_kinase"/>
    <property type="match status" value="1"/>
</dbReference>
<keyword evidence="3" id="KW-0808">Transferase</keyword>
<evidence type="ECO:0000256" key="7">
    <source>
        <dbReference type="ARBA" id="ARBA00047899"/>
    </source>
</evidence>
<evidence type="ECO:0000259" key="10">
    <source>
        <dbReference type="PROSITE" id="PS50011"/>
    </source>
</evidence>
<evidence type="ECO:0000256" key="8">
    <source>
        <dbReference type="ARBA" id="ARBA00048679"/>
    </source>
</evidence>
<gene>
    <name evidence="11" type="ORF">AMS68_001192</name>
</gene>
<dbReference type="SUPFAM" id="SSF56112">
    <property type="entry name" value="Protein kinase-like (PK-like)"/>
    <property type="match status" value="1"/>
</dbReference>
<evidence type="ECO:0000256" key="5">
    <source>
        <dbReference type="ARBA" id="ARBA00022777"/>
    </source>
</evidence>